<dbReference type="EMBL" id="AAPV01000001">
    <property type="protein sequence ID" value="EAS85073.1"/>
    <property type="molecule type" value="Genomic_DNA"/>
</dbReference>
<proteinExistence type="inferred from homology"/>
<dbReference type="Pfam" id="PF12806">
    <property type="entry name" value="Acyl-CoA_dh_C"/>
    <property type="match status" value="1"/>
</dbReference>
<keyword evidence="3 10" id="KW-0285">Flavoprotein</keyword>
<evidence type="ECO:0000259" key="14">
    <source>
        <dbReference type="Pfam" id="PF12806"/>
    </source>
</evidence>
<sequence length="587" mass="65667">MPNYTAPVEDMMFLFDKLRNNKNYNDLEKYKEVNSELVKDILEEAAKINQNLILPLAKSGDENPTVLENGVVRTPPGYKEAYSKYIEDGWTSLSCDPKYGGQGMPKTVSAFFDEMLSSASLSFKLYSELSIGAYNCISHHATDEIKEKYLPKMVEGKWSGTMCLTEPVCGTDLGLLKTKAIEQSDGTFKLSGQKIFITSGDQDLTENIIHLVIARAADSPAGTKGISLFLVPKFLVNEDGSIGARNGVSTGSIESKMGIKGSATCVLNFDDATGYMIGLKNKGLNAMFTMMNLERIVVGIQGLGISEIAYQNSLSYAKERKQGKTNNTKSTNGADFIIEHADIRKSLLNMKSIIEGERALCFWLSQQTEVSLYHPDEKIKQEASDLVSLMTPVVKTMFSDMGMEITSEAMQVHGGYGYTKDQGIEQLYRDNRITPIYEGTNSIQAADLVFRKLVNKNGDIIDKYLELIKNDCSTENEKLKPFIKELKTHLEILSTFTDWIKEKVQNSKDDASAACNDYLKALGFVSIAHSWIKVLEVSFKDYEQNKDFYEDKIQTANFYFKRVLPRAESHFKTATSGSDYIMNFKFS</sequence>
<dbReference type="InterPro" id="IPR009075">
    <property type="entry name" value="AcylCo_DH/oxidase_C"/>
</dbReference>
<gene>
    <name evidence="15" type="ORF">PU1002_05111</name>
</gene>
<dbReference type="InterPro" id="IPR009100">
    <property type="entry name" value="AcylCoA_DH/oxidase_NM_dom_sf"/>
</dbReference>
<dbReference type="Proteomes" id="UP000005306">
    <property type="component" value="Unassembled WGS sequence"/>
</dbReference>
<dbReference type="SUPFAM" id="SSF56645">
    <property type="entry name" value="Acyl-CoA dehydrogenase NM domain-like"/>
    <property type="match status" value="1"/>
</dbReference>
<dbReference type="PANTHER" id="PTHR42803">
    <property type="entry name" value="ACYL-COA DEHYDROGENASE"/>
    <property type="match status" value="1"/>
</dbReference>
<dbReference type="InterPro" id="IPR052166">
    <property type="entry name" value="Diverse_Acyl-CoA_DH"/>
</dbReference>
<dbReference type="HOGENOM" id="CLU_018204_12_2_5"/>
<evidence type="ECO:0000259" key="13">
    <source>
        <dbReference type="Pfam" id="PF02771"/>
    </source>
</evidence>
<dbReference type="AlphaFoldDB" id="Q1V105"/>
<reference evidence="15 16" key="1">
    <citation type="submission" date="2006-04" db="EMBL/GenBank/DDBJ databases">
        <authorList>
            <person name="Giovannoni S.J."/>
            <person name="Cho J.-C."/>
            <person name="Ferriera S."/>
            <person name="Johnson J."/>
            <person name="Kravitz S."/>
            <person name="Halpern A."/>
            <person name="Remington K."/>
            <person name="Beeson K."/>
            <person name="Tran B."/>
            <person name="Rogers Y.-H."/>
            <person name="Friedman R."/>
            <person name="Venter J.C."/>
        </authorList>
    </citation>
    <scope>NUCLEOTIDE SEQUENCE [LARGE SCALE GENOMIC DNA]</scope>
    <source>
        <strain evidence="15 16">HTCC1002</strain>
    </source>
</reference>
<evidence type="ECO:0000256" key="9">
    <source>
        <dbReference type="ARBA" id="ARBA00069043"/>
    </source>
</evidence>
<dbReference type="Pfam" id="PF02770">
    <property type="entry name" value="Acyl-CoA_dh_M"/>
    <property type="match status" value="1"/>
</dbReference>
<dbReference type="InterPro" id="IPR006091">
    <property type="entry name" value="Acyl-CoA_Oxase/DH_mid-dom"/>
</dbReference>
<keyword evidence="4 10" id="KW-0274">FAD</keyword>
<dbReference type="EC" id="1.3.99.41" evidence="8"/>
<evidence type="ECO:0000256" key="5">
    <source>
        <dbReference type="ARBA" id="ARBA00023002"/>
    </source>
</evidence>
<evidence type="ECO:0000256" key="3">
    <source>
        <dbReference type="ARBA" id="ARBA00022630"/>
    </source>
</evidence>
<evidence type="ECO:0000313" key="15">
    <source>
        <dbReference type="EMBL" id="EAS85073.1"/>
    </source>
</evidence>
<feature type="domain" description="Acyl-CoA oxidase/dehydrogenase middle" evidence="12">
    <location>
        <begin position="162"/>
        <end position="271"/>
    </location>
</feature>
<evidence type="ECO:0000256" key="10">
    <source>
        <dbReference type="RuleBase" id="RU362125"/>
    </source>
</evidence>
<evidence type="ECO:0000256" key="8">
    <source>
        <dbReference type="ARBA" id="ARBA00066694"/>
    </source>
</evidence>
<organism evidence="15 16">
    <name type="scientific">Pelagibacter ubique (strain HTCC1002)</name>
    <dbReference type="NCBI Taxonomy" id="314261"/>
    <lineage>
        <taxon>Bacteria</taxon>
        <taxon>Pseudomonadati</taxon>
        <taxon>Pseudomonadota</taxon>
        <taxon>Alphaproteobacteria</taxon>
        <taxon>Candidatus Pelagibacterales</taxon>
        <taxon>Candidatus Pelagibacteraceae</taxon>
        <taxon>Candidatus Pelagibacter</taxon>
    </lineage>
</organism>
<comment type="function">
    <text evidence="7">Involved in the assimilation of dimethylsulphoniopropionate (DMSP), an important compound in the fixation of carbon in marine phytoplankton, by mediating the conversion of 3-(methylthio)propanoyl-CoA (MMPA-CoA) to 3-(methylthio)acryloyl-CoA (MTA-CoA).</text>
</comment>
<comment type="cofactor">
    <cofactor evidence="1 10">
        <name>FAD</name>
        <dbReference type="ChEBI" id="CHEBI:57692"/>
    </cofactor>
</comment>
<dbReference type="Gene3D" id="1.20.140.10">
    <property type="entry name" value="Butyryl-CoA Dehydrogenase, subunit A, domain 3"/>
    <property type="match status" value="1"/>
</dbReference>
<comment type="similarity">
    <text evidence="2 10">Belongs to the acyl-CoA dehydrogenase family.</text>
</comment>
<feature type="domain" description="Acyl-CoA dehydrogenase/oxidase N-terminal" evidence="13">
    <location>
        <begin position="79"/>
        <end position="157"/>
    </location>
</feature>
<evidence type="ECO:0000259" key="12">
    <source>
        <dbReference type="Pfam" id="PF02770"/>
    </source>
</evidence>
<dbReference type="GO" id="GO:0016627">
    <property type="term" value="F:oxidoreductase activity, acting on the CH-CH group of donors"/>
    <property type="evidence" value="ECO:0007669"/>
    <property type="project" value="InterPro"/>
</dbReference>
<protein>
    <recommendedName>
        <fullName evidence="9">3-methylmercaptopropionyl-CoA dehydrogenase</fullName>
        <ecNumber evidence="8">1.3.99.41</ecNumber>
    </recommendedName>
</protein>
<dbReference type="FunFam" id="2.40.110.10:FF:000031">
    <property type="entry name" value="Acyl-CoA dehydrogenase, putative"/>
    <property type="match status" value="1"/>
</dbReference>
<accession>Q1V105</accession>
<evidence type="ECO:0000256" key="7">
    <source>
        <dbReference type="ARBA" id="ARBA00058683"/>
    </source>
</evidence>
<dbReference type="SUPFAM" id="SSF47203">
    <property type="entry name" value="Acyl-CoA dehydrogenase C-terminal domain-like"/>
    <property type="match status" value="1"/>
</dbReference>
<evidence type="ECO:0000256" key="1">
    <source>
        <dbReference type="ARBA" id="ARBA00001974"/>
    </source>
</evidence>
<dbReference type="RefSeq" id="WP_006997660.1">
    <property type="nucleotide sequence ID" value="NZ_CH724130.1"/>
</dbReference>
<dbReference type="InterPro" id="IPR046373">
    <property type="entry name" value="Acyl-CoA_Oxase/DH_mid-dom_sf"/>
</dbReference>
<comment type="catalytic activity">
    <reaction evidence="6">
        <text>3-(methylsulfanyl)propanoyl-CoA + oxidized [electron-transfer flavoprotein] + H(+) = 3-(methylsulfanyl)acryloyl-CoA + reduced [electron-transfer flavoprotein]</text>
        <dbReference type="Rhea" id="RHEA:52612"/>
        <dbReference type="Rhea" id="RHEA-COMP:10685"/>
        <dbReference type="Rhea" id="RHEA-COMP:10686"/>
        <dbReference type="ChEBI" id="CHEBI:15378"/>
        <dbReference type="ChEBI" id="CHEBI:57692"/>
        <dbReference type="ChEBI" id="CHEBI:58307"/>
        <dbReference type="ChEBI" id="CHEBI:82815"/>
        <dbReference type="ChEBI" id="CHEBI:84994"/>
        <dbReference type="EC" id="1.3.99.41"/>
    </reaction>
    <physiologicalReaction direction="left-to-right" evidence="6">
        <dbReference type="Rhea" id="RHEA:52613"/>
    </physiologicalReaction>
</comment>
<dbReference type="Pfam" id="PF02771">
    <property type="entry name" value="Acyl-CoA_dh_N"/>
    <property type="match status" value="1"/>
</dbReference>
<evidence type="ECO:0000313" key="16">
    <source>
        <dbReference type="Proteomes" id="UP000005306"/>
    </source>
</evidence>
<dbReference type="Gene3D" id="2.40.110.10">
    <property type="entry name" value="Butyryl-CoA Dehydrogenase, subunit A, domain 2"/>
    <property type="match status" value="1"/>
</dbReference>
<keyword evidence="5 10" id="KW-0560">Oxidoreductase</keyword>
<evidence type="ECO:0000259" key="11">
    <source>
        <dbReference type="Pfam" id="PF00441"/>
    </source>
</evidence>
<feature type="domain" description="Acetyl-CoA dehydrogenase-like C-terminal" evidence="14">
    <location>
        <begin position="466"/>
        <end position="584"/>
    </location>
</feature>
<dbReference type="Pfam" id="PF00441">
    <property type="entry name" value="Acyl-CoA_dh_1"/>
    <property type="match status" value="1"/>
</dbReference>
<dbReference type="InterPro" id="IPR037069">
    <property type="entry name" value="AcylCoA_DH/ox_N_sf"/>
</dbReference>
<dbReference type="InterPro" id="IPR036250">
    <property type="entry name" value="AcylCo_DH-like_C"/>
</dbReference>
<comment type="caution">
    <text evidence="15">The sequence shown here is derived from an EMBL/GenBank/DDBJ whole genome shotgun (WGS) entry which is preliminary data.</text>
</comment>
<evidence type="ECO:0000256" key="6">
    <source>
        <dbReference type="ARBA" id="ARBA00051388"/>
    </source>
</evidence>
<dbReference type="Gene3D" id="1.10.540.10">
    <property type="entry name" value="Acyl-CoA dehydrogenase/oxidase, N-terminal domain"/>
    <property type="match status" value="1"/>
</dbReference>
<dbReference type="PANTHER" id="PTHR42803:SF1">
    <property type="entry name" value="BROAD-SPECIFICITY LINEAR ACYL-COA DEHYDROGENASE FADE5"/>
    <property type="match status" value="1"/>
</dbReference>
<name>Q1V105_PELU1</name>
<dbReference type="InterPro" id="IPR025878">
    <property type="entry name" value="Acyl-CoA_dh-like_C_dom"/>
</dbReference>
<dbReference type="GO" id="GO:0050660">
    <property type="term" value="F:flavin adenine dinucleotide binding"/>
    <property type="evidence" value="ECO:0007669"/>
    <property type="project" value="InterPro"/>
</dbReference>
<evidence type="ECO:0000256" key="2">
    <source>
        <dbReference type="ARBA" id="ARBA00009347"/>
    </source>
</evidence>
<feature type="domain" description="Acyl-CoA dehydrogenase/oxidase C-terminal" evidence="11">
    <location>
        <begin position="281"/>
        <end position="447"/>
    </location>
</feature>
<dbReference type="GeneID" id="66294747"/>
<evidence type="ECO:0000256" key="4">
    <source>
        <dbReference type="ARBA" id="ARBA00022827"/>
    </source>
</evidence>
<dbReference type="InterPro" id="IPR013786">
    <property type="entry name" value="AcylCoA_DH/ox_N"/>
</dbReference>